<dbReference type="AlphaFoldDB" id="B8EJ98"/>
<keyword evidence="2" id="KW-1185">Reference proteome</keyword>
<proteinExistence type="predicted"/>
<reference evidence="1 2" key="1">
    <citation type="journal article" date="2010" name="J. Bacteriol.">
        <title>Complete genome sequence of the aerobic facultative methanotroph Methylocella silvestris BL2.</title>
        <authorList>
            <person name="Chen Y."/>
            <person name="Crombie A."/>
            <person name="Rahman M.T."/>
            <person name="Dedysh S.N."/>
            <person name="Liesack W."/>
            <person name="Stott M.B."/>
            <person name="Alam M."/>
            <person name="Theisen A.R."/>
            <person name="Murrell J.C."/>
            <person name="Dunfield P.F."/>
        </authorList>
    </citation>
    <scope>NUCLEOTIDE SEQUENCE [LARGE SCALE GENOMIC DNA]</scope>
    <source>
        <strain evidence="2">DSM 15510 / CIP 108128 / LMG 27833 / NCIMB 13906 / BL2</strain>
    </source>
</reference>
<dbReference type="EMBL" id="CP001280">
    <property type="protein sequence ID" value="ACK52590.1"/>
    <property type="molecule type" value="Genomic_DNA"/>
</dbReference>
<dbReference type="KEGG" id="msl:Msil_3706"/>
<evidence type="ECO:0000313" key="1">
    <source>
        <dbReference type="EMBL" id="ACK52590.1"/>
    </source>
</evidence>
<accession>B8EJ98</accession>
<dbReference type="Proteomes" id="UP000002257">
    <property type="component" value="Chromosome"/>
</dbReference>
<evidence type="ECO:0000313" key="2">
    <source>
        <dbReference type="Proteomes" id="UP000002257"/>
    </source>
</evidence>
<gene>
    <name evidence="1" type="ordered locus">Msil_3706</name>
</gene>
<name>B8EJ98_METSB</name>
<dbReference type="HOGENOM" id="CLU_1160020_0_0_5"/>
<protein>
    <submittedName>
        <fullName evidence="1">Uncharacterized protein</fullName>
    </submittedName>
</protein>
<organism evidence="1 2">
    <name type="scientific">Methylocella silvestris (strain DSM 15510 / CIP 108128 / LMG 27833 / NCIMB 13906 / BL2)</name>
    <dbReference type="NCBI Taxonomy" id="395965"/>
    <lineage>
        <taxon>Bacteria</taxon>
        <taxon>Pseudomonadati</taxon>
        <taxon>Pseudomonadota</taxon>
        <taxon>Alphaproteobacteria</taxon>
        <taxon>Hyphomicrobiales</taxon>
        <taxon>Beijerinckiaceae</taxon>
        <taxon>Methylocella</taxon>
    </lineage>
</organism>
<sequence>MILAAPRRYGAYYAVALDVSAFLSVAVKSLDREHEIFGRFLSQVKNHHLLAIFAIVRLHQTQAMMNLRQVLEAGACAAFAIANPHQDHFAKPAPGGTLDASQELTAKRYKWLDENFPKESSYIKATKEKINSSAAHANIVYTQKNFRVADNGSEFIVPFFDIEDGYFEQGELLMAAGIAISLIDLFYGVNNDINAIVWCDDFESRFRSLFERETALRLEMYSSDRFKEQQRKFGHLFSP</sequence>